<reference evidence="2" key="1">
    <citation type="submission" date="2022-11" db="UniProtKB">
        <authorList>
            <consortium name="WormBaseParasite"/>
        </authorList>
    </citation>
    <scope>IDENTIFICATION</scope>
</reference>
<dbReference type="Proteomes" id="UP000887580">
    <property type="component" value="Unplaced"/>
</dbReference>
<sequence length="760" mass="87219">MATNDEFVGFKDKQQCFPNNNVQTNYRNQYSYLNLNQSYKVPILIHIQSCSKSYNDKNCEGTSATAELPDSKASDYCKERKNLLSFDKSLEWLELNNNAENKLEKQWKNDISSSTTNKSTLSFHIAVCDKSIEDAAVDPYAGISELIKNELFPSTIIIQNPFEFPRQQNDRVPPPEMARFKAQQRLLNPNTAANCSPRVTRSQSRKRNRTEEIFTPPQPQRSRKQALPPPSDEQNPVNEQFYYFTGITKQLNVSLMVFLTKEELAYSFVEKEKRAKCHVCRLTIPFEEANKKFLNDPTVGHHLSSCGESKEVLLKEQSRRCFLLTIDGEDSQATLLKSYLEQFEHKHGKLDNKERSKESKNMGSRIGRIVKKAHEPDQIEKIHRMFHLHKTDDSISEAMDDEDDLDTTFINLTINDNVNFLSVFLKKSNEVDLIKPLRGVFESINLSPELFAEFVEALQELNKLRNKVCNQSLDKTEQYYDQLRAIENKLPITPNLSPILFQWKDSFDKGDVFFGRASLTVSDSSFERACVLFNCGAMMSAVAANQSMASDEELKAAATLFQKAAGVFDHLKDNILGIVSQEPTPDLMPKDVRFDMSGEFLQSMSVSDVVNEEDVSKTKIHQLLGPLKEQVNKNIAEQKAIMEKVQILNKKFIDKKTCSGTADRDNILKTLASAYDTYFELERNLKEETKFYDDLTSMLLRLQQKVTNFCFARKTEKDDLMKQLQKNGYAAEQNDFSTFFNQSSLNKFQIPREALEDWND</sequence>
<dbReference type="WBParaSite" id="PS1159_v2.g12005.t1">
    <property type="protein sequence ID" value="PS1159_v2.g12005.t1"/>
    <property type="gene ID" value="PS1159_v2.g12005"/>
</dbReference>
<name>A0AC35F0R2_9BILA</name>
<evidence type="ECO:0000313" key="1">
    <source>
        <dbReference type="Proteomes" id="UP000887580"/>
    </source>
</evidence>
<organism evidence="1 2">
    <name type="scientific">Panagrolaimus sp. PS1159</name>
    <dbReference type="NCBI Taxonomy" id="55785"/>
    <lineage>
        <taxon>Eukaryota</taxon>
        <taxon>Metazoa</taxon>
        <taxon>Ecdysozoa</taxon>
        <taxon>Nematoda</taxon>
        <taxon>Chromadorea</taxon>
        <taxon>Rhabditida</taxon>
        <taxon>Tylenchina</taxon>
        <taxon>Panagrolaimomorpha</taxon>
        <taxon>Panagrolaimoidea</taxon>
        <taxon>Panagrolaimidae</taxon>
        <taxon>Panagrolaimus</taxon>
    </lineage>
</organism>
<protein>
    <submittedName>
        <fullName evidence="2">BRO1 domain-containing protein</fullName>
    </submittedName>
</protein>
<accession>A0AC35F0R2</accession>
<evidence type="ECO:0000313" key="2">
    <source>
        <dbReference type="WBParaSite" id="PS1159_v2.g12005.t1"/>
    </source>
</evidence>
<proteinExistence type="predicted"/>